<accession>A0AA40K0S2</accession>
<reference evidence="1" key="1">
    <citation type="submission" date="2023-06" db="EMBL/GenBank/DDBJ databases">
        <title>Genome-scale phylogeny and comparative genomics of the fungal order Sordariales.</title>
        <authorList>
            <consortium name="Lawrence Berkeley National Laboratory"/>
            <person name="Hensen N."/>
            <person name="Bonometti L."/>
            <person name="Westerberg I."/>
            <person name="Brannstrom I.O."/>
            <person name="Guillou S."/>
            <person name="Cros-Aarteil S."/>
            <person name="Calhoun S."/>
            <person name="Haridas S."/>
            <person name="Kuo A."/>
            <person name="Mondo S."/>
            <person name="Pangilinan J."/>
            <person name="Riley R."/>
            <person name="Labutti K."/>
            <person name="Andreopoulos B."/>
            <person name="Lipzen A."/>
            <person name="Chen C."/>
            <person name="Yanf M."/>
            <person name="Daum C."/>
            <person name="Ng V."/>
            <person name="Clum A."/>
            <person name="Steindorff A."/>
            <person name="Ohm R."/>
            <person name="Martin F."/>
            <person name="Silar P."/>
            <person name="Natvig D."/>
            <person name="Lalanne C."/>
            <person name="Gautier V."/>
            <person name="Ament-Velasquez S.L."/>
            <person name="Kruys A."/>
            <person name="Hutchinson M.I."/>
            <person name="Powell A.J."/>
            <person name="Barry K."/>
            <person name="Miller A.N."/>
            <person name="Grigoriev I.V."/>
            <person name="Debuchy R."/>
            <person name="Gladieux P."/>
            <person name="Thoren M.H."/>
            <person name="Johannesson H."/>
        </authorList>
    </citation>
    <scope>NUCLEOTIDE SEQUENCE</scope>
    <source>
        <strain evidence="1">CBS 540.89</strain>
    </source>
</reference>
<name>A0AA40K0S2_9PEZI</name>
<proteinExistence type="predicted"/>
<evidence type="ECO:0000313" key="2">
    <source>
        <dbReference type="Proteomes" id="UP001172159"/>
    </source>
</evidence>
<sequence length="251" mass="27519">MLFCCCCCWCYYTTLKIGSDSGPDVCSGDLAVAWAARLVRAQIQNKSGAQGREREAPLLREGFLNRVKKYVDDRSIGDISLQPSVQGTGWGAYHRVHIESGIHTARSEKPHTARPPRNWELANGKEDLPLRVQSGGVPSHFGSRIPFAATASSHGQLCTCTAGPTPTVLAEGTHVPQVARHRPRGTCNGHQKPDRDLTGFESNLTGTCRAPRREFPAEEVRSEVDLNATVVEKKKRVLAPACQVRHQELDT</sequence>
<keyword evidence="2" id="KW-1185">Reference proteome</keyword>
<evidence type="ECO:0000313" key="1">
    <source>
        <dbReference type="EMBL" id="KAK0741631.1"/>
    </source>
</evidence>
<dbReference type="Proteomes" id="UP001172159">
    <property type="component" value="Unassembled WGS sequence"/>
</dbReference>
<comment type="caution">
    <text evidence="1">The sequence shown here is derived from an EMBL/GenBank/DDBJ whole genome shotgun (WGS) entry which is preliminary data.</text>
</comment>
<protein>
    <submittedName>
        <fullName evidence="1">Uncharacterized protein</fullName>
    </submittedName>
</protein>
<dbReference type="EMBL" id="JAUKTV010000003">
    <property type="protein sequence ID" value="KAK0741631.1"/>
    <property type="molecule type" value="Genomic_DNA"/>
</dbReference>
<dbReference type="AlphaFoldDB" id="A0AA40K0S2"/>
<gene>
    <name evidence="1" type="ORF">B0T21DRAFT_345525</name>
</gene>
<organism evidence="1 2">
    <name type="scientific">Apiosordaria backusii</name>
    <dbReference type="NCBI Taxonomy" id="314023"/>
    <lineage>
        <taxon>Eukaryota</taxon>
        <taxon>Fungi</taxon>
        <taxon>Dikarya</taxon>
        <taxon>Ascomycota</taxon>
        <taxon>Pezizomycotina</taxon>
        <taxon>Sordariomycetes</taxon>
        <taxon>Sordariomycetidae</taxon>
        <taxon>Sordariales</taxon>
        <taxon>Lasiosphaeriaceae</taxon>
        <taxon>Apiosordaria</taxon>
    </lineage>
</organism>